<evidence type="ECO:0000313" key="3">
    <source>
        <dbReference type="Proteomes" id="UP001501323"/>
    </source>
</evidence>
<comment type="caution">
    <text evidence="2">The sequence shown here is derived from an EMBL/GenBank/DDBJ whole genome shotgun (WGS) entry which is preliminary data.</text>
</comment>
<sequence>MLRLPALALSAALAALTLPAAPPAQAAGSITCKMRYSLTGWSVFYKRASGTGTVSCSNGQRMAVRLTARGGGPTVGKYTIPNGFGEFAGVTTIRDVLGTYASAGADAAAGKAATAQAMTKGDVSLALSGKGEGWNLGVAFTGFTIEAR</sequence>
<feature type="signal peptide" evidence="1">
    <location>
        <begin position="1"/>
        <end position="26"/>
    </location>
</feature>
<accession>A0ABP9DME3</accession>
<dbReference type="EMBL" id="BAABJY010000001">
    <property type="protein sequence ID" value="GAA4853268.1"/>
    <property type="molecule type" value="Genomic_DNA"/>
</dbReference>
<organism evidence="2 3">
    <name type="scientific">Luteimonas vadosa</name>
    <dbReference type="NCBI Taxonomy" id="1165507"/>
    <lineage>
        <taxon>Bacteria</taxon>
        <taxon>Pseudomonadati</taxon>
        <taxon>Pseudomonadota</taxon>
        <taxon>Gammaproteobacteria</taxon>
        <taxon>Lysobacterales</taxon>
        <taxon>Lysobacteraceae</taxon>
        <taxon>Luteimonas</taxon>
    </lineage>
</organism>
<keyword evidence="1" id="KW-0732">Signal</keyword>
<feature type="chain" id="PRO_5045982478" evidence="1">
    <location>
        <begin position="27"/>
        <end position="148"/>
    </location>
</feature>
<dbReference type="RefSeq" id="WP_345293487.1">
    <property type="nucleotide sequence ID" value="NZ_BAABJY010000001.1"/>
</dbReference>
<protein>
    <submittedName>
        <fullName evidence="2">Uncharacterized protein</fullName>
    </submittedName>
</protein>
<reference evidence="3" key="1">
    <citation type="journal article" date="2019" name="Int. J. Syst. Evol. Microbiol.">
        <title>The Global Catalogue of Microorganisms (GCM) 10K type strain sequencing project: providing services to taxonomists for standard genome sequencing and annotation.</title>
        <authorList>
            <consortium name="The Broad Institute Genomics Platform"/>
            <consortium name="The Broad Institute Genome Sequencing Center for Infectious Disease"/>
            <person name="Wu L."/>
            <person name="Ma J."/>
        </authorList>
    </citation>
    <scope>NUCLEOTIDE SEQUENCE [LARGE SCALE GENOMIC DNA]</scope>
    <source>
        <strain evidence="3">JCM 18392</strain>
    </source>
</reference>
<gene>
    <name evidence="2" type="ORF">GCM10023332_00350</name>
</gene>
<proteinExistence type="predicted"/>
<name>A0ABP9DME3_9GAMM</name>
<dbReference type="Proteomes" id="UP001501323">
    <property type="component" value="Unassembled WGS sequence"/>
</dbReference>
<evidence type="ECO:0000256" key="1">
    <source>
        <dbReference type="SAM" id="SignalP"/>
    </source>
</evidence>
<keyword evidence="3" id="KW-1185">Reference proteome</keyword>
<evidence type="ECO:0000313" key="2">
    <source>
        <dbReference type="EMBL" id="GAA4853268.1"/>
    </source>
</evidence>